<evidence type="ECO:0000313" key="8">
    <source>
        <dbReference type="EMBL" id="RSL31434.1"/>
    </source>
</evidence>
<evidence type="ECO:0000256" key="5">
    <source>
        <dbReference type="ARBA" id="ARBA00023136"/>
    </source>
</evidence>
<evidence type="ECO:0000256" key="3">
    <source>
        <dbReference type="ARBA" id="ARBA00022692"/>
    </source>
</evidence>
<dbReference type="InterPro" id="IPR011620">
    <property type="entry name" value="Sig_transdc_His_kinase_LytS_TM"/>
</dbReference>
<evidence type="ECO:0000256" key="2">
    <source>
        <dbReference type="ARBA" id="ARBA00022475"/>
    </source>
</evidence>
<dbReference type="GO" id="GO:0005886">
    <property type="term" value="C:plasma membrane"/>
    <property type="evidence" value="ECO:0007669"/>
    <property type="project" value="UniProtKB-SubCell"/>
</dbReference>
<keyword evidence="4 6" id="KW-1133">Transmembrane helix</keyword>
<dbReference type="EMBL" id="RBVX01000024">
    <property type="protein sequence ID" value="RSL31434.1"/>
    <property type="molecule type" value="Genomic_DNA"/>
</dbReference>
<name>A0A3R9QQX2_9BACI</name>
<keyword evidence="5 6" id="KW-0472">Membrane</keyword>
<dbReference type="RefSeq" id="WP_125558526.1">
    <property type="nucleotide sequence ID" value="NZ_RBVX01000024.1"/>
</dbReference>
<evidence type="ECO:0000259" key="7">
    <source>
        <dbReference type="Pfam" id="PF07694"/>
    </source>
</evidence>
<keyword evidence="2" id="KW-1003">Cell membrane</keyword>
<comment type="subcellular location">
    <subcellularLocation>
        <location evidence="1">Cell membrane</location>
        <topology evidence="1">Multi-pass membrane protein</topology>
    </subcellularLocation>
</comment>
<protein>
    <recommendedName>
        <fullName evidence="7">Signal transduction histidine kinase 5TM receptor LytS transmembrane region domain-containing protein</fullName>
    </recommendedName>
</protein>
<organism evidence="8 9">
    <name type="scientific">Salibacterium salarium</name>
    <dbReference type="NCBI Taxonomy" id="284579"/>
    <lineage>
        <taxon>Bacteria</taxon>
        <taxon>Bacillati</taxon>
        <taxon>Bacillota</taxon>
        <taxon>Bacilli</taxon>
        <taxon>Bacillales</taxon>
        <taxon>Bacillaceae</taxon>
    </lineage>
</organism>
<feature type="transmembrane region" description="Helical" evidence="6">
    <location>
        <begin position="6"/>
        <end position="26"/>
    </location>
</feature>
<feature type="transmembrane region" description="Helical" evidence="6">
    <location>
        <begin position="65"/>
        <end position="85"/>
    </location>
</feature>
<evidence type="ECO:0000256" key="6">
    <source>
        <dbReference type="SAM" id="Phobius"/>
    </source>
</evidence>
<evidence type="ECO:0000256" key="4">
    <source>
        <dbReference type="ARBA" id="ARBA00022989"/>
    </source>
</evidence>
<keyword evidence="3 6" id="KW-0812">Transmembrane</keyword>
<feature type="domain" description="Signal transduction histidine kinase 5TM receptor LytS transmembrane region" evidence="7">
    <location>
        <begin position="2"/>
        <end position="90"/>
    </location>
</feature>
<dbReference type="Proteomes" id="UP000275076">
    <property type="component" value="Unassembled WGS sequence"/>
</dbReference>
<dbReference type="GO" id="GO:0000155">
    <property type="term" value="F:phosphorelay sensor kinase activity"/>
    <property type="evidence" value="ECO:0007669"/>
    <property type="project" value="InterPro"/>
</dbReference>
<dbReference type="AlphaFoldDB" id="A0A3R9QQX2"/>
<dbReference type="Pfam" id="PF07694">
    <property type="entry name" value="5TM-5TMR_LYT"/>
    <property type="match status" value="1"/>
</dbReference>
<gene>
    <name evidence="8" type="ORF">D7Z54_20545</name>
</gene>
<keyword evidence="9" id="KW-1185">Reference proteome</keyword>
<sequence>MIIISASIAIINCILFPIPIMEGYIFDLRLAAITIAGLYGGVSTTAIITGVTICFRFFIGGIGASATVIEVTILFICLAFLTEWFRRSARKKEF</sequence>
<feature type="transmembrane region" description="Helical" evidence="6">
    <location>
        <begin position="38"/>
        <end position="59"/>
    </location>
</feature>
<dbReference type="GO" id="GO:0071555">
    <property type="term" value="P:cell wall organization"/>
    <property type="evidence" value="ECO:0007669"/>
    <property type="project" value="InterPro"/>
</dbReference>
<comment type="caution">
    <text evidence="8">The sequence shown here is derived from an EMBL/GenBank/DDBJ whole genome shotgun (WGS) entry which is preliminary data.</text>
</comment>
<evidence type="ECO:0000256" key="1">
    <source>
        <dbReference type="ARBA" id="ARBA00004651"/>
    </source>
</evidence>
<accession>A0A3R9QQX2</accession>
<evidence type="ECO:0000313" key="9">
    <source>
        <dbReference type="Proteomes" id="UP000275076"/>
    </source>
</evidence>
<proteinExistence type="predicted"/>
<reference evidence="8 9" key="1">
    <citation type="submission" date="2018-10" db="EMBL/GenBank/DDBJ databases">
        <title>Draft genome sequence of Bacillus salarius IM0101, isolated from a hypersaline soil in Inner Mongolia, China.</title>
        <authorList>
            <person name="Yamprayoonswat W."/>
            <person name="Boonvisut S."/>
            <person name="Jumpathong W."/>
            <person name="Sittihan S."/>
            <person name="Ruangsuj P."/>
            <person name="Wanthongcharoen S."/>
            <person name="Thongpramul N."/>
            <person name="Pimmason S."/>
            <person name="Yu B."/>
            <person name="Yasawong M."/>
        </authorList>
    </citation>
    <scope>NUCLEOTIDE SEQUENCE [LARGE SCALE GENOMIC DNA]</scope>
    <source>
        <strain evidence="8 9">IM0101</strain>
    </source>
</reference>